<evidence type="ECO:0000313" key="1">
    <source>
        <dbReference type="EMBL" id="SBP86480.1"/>
    </source>
</evidence>
<keyword evidence="2" id="KW-1185">Reference proteome</keyword>
<protein>
    <submittedName>
        <fullName evidence="1">Uncharacterized protein</fullName>
    </submittedName>
</protein>
<dbReference type="AlphaFoldDB" id="A0A238CZR2"/>
<organism evidence="1 2">
    <name type="scientific">Thiomonas delicata</name>
    <name type="common">Thiomonas cuprina</name>
    <dbReference type="NCBI Taxonomy" id="364030"/>
    <lineage>
        <taxon>Bacteria</taxon>
        <taxon>Pseudomonadati</taxon>
        <taxon>Pseudomonadota</taxon>
        <taxon>Betaproteobacteria</taxon>
        <taxon>Burkholderiales</taxon>
        <taxon>Thiomonas</taxon>
    </lineage>
</organism>
<dbReference type="EMBL" id="FLMQ01000034">
    <property type="protein sequence ID" value="SBP86480.1"/>
    <property type="molecule type" value="Genomic_DNA"/>
</dbReference>
<evidence type="ECO:0000313" key="2">
    <source>
        <dbReference type="Proteomes" id="UP000214566"/>
    </source>
</evidence>
<dbReference type="Proteomes" id="UP000214566">
    <property type="component" value="Unassembled WGS sequence"/>
</dbReference>
<gene>
    <name evidence="1" type="ORF">THIARS_40101</name>
</gene>
<sequence>MVQRNRAWPPDARATGQMIEGCEYILINNL</sequence>
<reference evidence="1 2" key="1">
    <citation type="submission" date="2016-06" db="EMBL/GenBank/DDBJ databases">
        <authorList>
            <person name="Kjaerup R.B."/>
            <person name="Dalgaard T.S."/>
            <person name="Juul-Madsen H.R."/>
        </authorList>
    </citation>
    <scope>NUCLEOTIDE SEQUENCE [LARGE SCALE GENOMIC DNA]</scope>
    <source>
        <strain evidence="1 2">DSM 16361</strain>
    </source>
</reference>
<accession>A0A238CZR2</accession>
<name>A0A238CZR2_THIDL</name>
<proteinExistence type="predicted"/>